<accession>A0A4Y2V8W6</accession>
<keyword evidence="3" id="KW-1185">Reference proteome</keyword>
<gene>
    <name evidence="2" type="ORF">AVEN_186039_1</name>
</gene>
<feature type="region of interest" description="Disordered" evidence="1">
    <location>
        <begin position="1"/>
        <end position="40"/>
    </location>
</feature>
<proteinExistence type="predicted"/>
<protein>
    <submittedName>
        <fullName evidence="2">Uncharacterized protein</fullName>
    </submittedName>
</protein>
<dbReference type="Proteomes" id="UP000499080">
    <property type="component" value="Unassembled WGS sequence"/>
</dbReference>
<evidence type="ECO:0000256" key="1">
    <source>
        <dbReference type="SAM" id="MobiDB-lite"/>
    </source>
</evidence>
<dbReference type="AlphaFoldDB" id="A0A4Y2V8W6"/>
<evidence type="ECO:0000313" key="3">
    <source>
        <dbReference type="Proteomes" id="UP000499080"/>
    </source>
</evidence>
<name>A0A4Y2V8W6_ARAVE</name>
<organism evidence="2 3">
    <name type="scientific">Araneus ventricosus</name>
    <name type="common">Orbweaver spider</name>
    <name type="synonym">Epeira ventricosa</name>
    <dbReference type="NCBI Taxonomy" id="182803"/>
    <lineage>
        <taxon>Eukaryota</taxon>
        <taxon>Metazoa</taxon>
        <taxon>Ecdysozoa</taxon>
        <taxon>Arthropoda</taxon>
        <taxon>Chelicerata</taxon>
        <taxon>Arachnida</taxon>
        <taxon>Araneae</taxon>
        <taxon>Araneomorphae</taxon>
        <taxon>Entelegynae</taxon>
        <taxon>Araneoidea</taxon>
        <taxon>Araneidae</taxon>
        <taxon>Araneus</taxon>
    </lineage>
</organism>
<reference evidence="2 3" key="1">
    <citation type="journal article" date="2019" name="Sci. Rep.">
        <title>Orb-weaving spider Araneus ventricosus genome elucidates the spidroin gene catalogue.</title>
        <authorList>
            <person name="Kono N."/>
            <person name="Nakamura H."/>
            <person name="Ohtoshi R."/>
            <person name="Moran D.A.P."/>
            <person name="Shinohara A."/>
            <person name="Yoshida Y."/>
            <person name="Fujiwara M."/>
            <person name="Mori M."/>
            <person name="Tomita M."/>
            <person name="Arakawa K."/>
        </authorList>
    </citation>
    <scope>NUCLEOTIDE SEQUENCE [LARGE SCALE GENOMIC DNA]</scope>
</reference>
<comment type="caution">
    <text evidence="2">The sequence shown here is derived from an EMBL/GenBank/DDBJ whole genome shotgun (WGS) entry which is preliminary data.</text>
</comment>
<sequence>MATSNDQRDKIIQKVSESDGNGREVSESYRNGREVSESYRNRREVSKSYRKRREVFESDGIIREMSDRSENIREMTESGEIQETSYSGVITRTLCYGIKQHKISYKFSVLNLRERKSRGFQAFFDTECEVFPTSWLCEMLFEKVAEDNSACIVFKLKRTDSARDPVTVRVSLDIKDASITPLFCSPSMVRDAVRSGEVVDGYLIRKFRTPDEVNYFNMKLYVNIDIRVLSCHFEIDREPLCQIF</sequence>
<dbReference type="EMBL" id="BGPR01044143">
    <property type="protein sequence ID" value="GBO20854.1"/>
    <property type="molecule type" value="Genomic_DNA"/>
</dbReference>
<evidence type="ECO:0000313" key="2">
    <source>
        <dbReference type="EMBL" id="GBO20854.1"/>
    </source>
</evidence>